<comment type="caution">
    <text evidence="1">The sequence shown here is derived from an EMBL/GenBank/DDBJ whole genome shotgun (WGS) entry which is preliminary data.</text>
</comment>
<dbReference type="Proteomes" id="UP001157114">
    <property type="component" value="Unassembled WGS sequence"/>
</dbReference>
<gene>
    <name evidence="1" type="ORF">MU1_40130</name>
</gene>
<accession>A0ABQ6GHF4</accession>
<evidence type="ECO:0000313" key="2">
    <source>
        <dbReference type="Proteomes" id="UP001157114"/>
    </source>
</evidence>
<protein>
    <submittedName>
        <fullName evidence="1">Uncharacterized protein</fullName>
    </submittedName>
</protein>
<reference evidence="1 2" key="1">
    <citation type="submission" date="2023-03" db="EMBL/GenBank/DDBJ databases">
        <title>Draft genome sequence of the bacteria which degrade cell wall of Tricholomamatutake.</title>
        <authorList>
            <person name="Konishi Y."/>
            <person name="Fukuta Y."/>
            <person name="Shirasaka N."/>
        </authorList>
    </citation>
    <scope>NUCLEOTIDE SEQUENCE [LARGE SCALE GENOMIC DNA]</scope>
    <source>
        <strain evidence="2">mu1</strain>
    </source>
</reference>
<evidence type="ECO:0000313" key="1">
    <source>
        <dbReference type="EMBL" id="GLX69668.1"/>
    </source>
</evidence>
<dbReference type="EMBL" id="BSSQ01000015">
    <property type="protein sequence ID" value="GLX69668.1"/>
    <property type="molecule type" value="Genomic_DNA"/>
</dbReference>
<proteinExistence type="predicted"/>
<sequence>MKVIQSICMVVALLILTAFNTSIVPNLKVDDVNSIQVVIGPHNKEELGKEEIAK</sequence>
<name>A0ABQ6GHF4_9BACL</name>
<dbReference type="RefSeq" id="WP_284240449.1">
    <property type="nucleotide sequence ID" value="NZ_BSSQ01000015.1"/>
</dbReference>
<organism evidence="1 2">
    <name type="scientific">Paenibacillus glycanilyticus</name>
    <dbReference type="NCBI Taxonomy" id="126569"/>
    <lineage>
        <taxon>Bacteria</taxon>
        <taxon>Bacillati</taxon>
        <taxon>Bacillota</taxon>
        <taxon>Bacilli</taxon>
        <taxon>Bacillales</taxon>
        <taxon>Paenibacillaceae</taxon>
        <taxon>Paenibacillus</taxon>
    </lineage>
</organism>
<keyword evidence="2" id="KW-1185">Reference proteome</keyword>